<comment type="subunit">
    <text evidence="4">Homodimer.</text>
</comment>
<dbReference type="Proteomes" id="UP000070174">
    <property type="component" value="Unassembled WGS sequence"/>
</dbReference>
<dbReference type="InterPro" id="IPR000053">
    <property type="entry name" value="Thymidine/pyrmidine_PPase"/>
</dbReference>
<dbReference type="PATRIC" id="fig|54005.3.peg.772"/>
<dbReference type="GO" id="GO:0006213">
    <property type="term" value="P:pyrimidine nucleoside metabolic process"/>
    <property type="evidence" value="ECO:0007669"/>
    <property type="project" value="InterPro"/>
</dbReference>
<dbReference type="InterPro" id="IPR017459">
    <property type="entry name" value="Glycosyl_Trfase_fam3_N_dom"/>
</dbReference>
<comment type="catalytic activity">
    <reaction evidence="10">
        <text>thymidine + phosphate = 2-deoxy-alpha-D-ribose 1-phosphate + thymine</text>
        <dbReference type="Rhea" id="RHEA:16037"/>
        <dbReference type="ChEBI" id="CHEBI:17748"/>
        <dbReference type="ChEBI" id="CHEBI:17821"/>
        <dbReference type="ChEBI" id="CHEBI:43474"/>
        <dbReference type="ChEBI" id="CHEBI:57259"/>
        <dbReference type="EC" id="2.4.2.2"/>
    </reaction>
</comment>
<name>A0A133PQ58_9FIRM</name>
<evidence type="ECO:0000256" key="5">
    <source>
        <dbReference type="ARBA" id="ARBA00011889"/>
    </source>
</evidence>
<dbReference type="Pfam" id="PF02885">
    <property type="entry name" value="Glycos_trans_3N"/>
    <property type="match status" value="1"/>
</dbReference>
<dbReference type="Pfam" id="PF07831">
    <property type="entry name" value="PYNP_C"/>
    <property type="match status" value="1"/>
</dbReference>
<evidence type="ECO:0000256" key="8">
    <source>
        <dbReference type="ARBA" id="ARBA00022679"/>
    </source>
</evidence>
<dbReference type="InterPro" id="IPR036320">
    <property type="entry name" value="Glycosyl_Trfase_fam3_N_dom_sf"/>
</dbReference>
<comment type="catalytic activity">
    <reaction evidence="1">
        <text>2'-deoxyuridine + phosphate = 2-deoxy-alpha-D-ribose 1-phosphate + uracil</text>
        <dbReference type="Rhea" id="RHEA:22824"/>
        <dbReference type="ChEBI" id="CHEBI:16450"/>
        <dbReference type="ChEBI" id="CHEBI:17568"/>
        <dbReference type="ChEBI" id="CHEBI:43474"/>
        <dbReference type="ChEBI" id="CHEBI:57259"/>
        <dbReference type="EC" id="2.4.2.2"/>
    </reaction>
</comment>
<comment type="catalytic activity">
    <reaction evidence="9">
        <text>uridine + phosphate = alpha-D-ribose 1-phosphate + uracil</text>
        <dbReference type="Rhea" id="RHEA:24388"/>
        <dbReference type="ChEBI" id="CHEBI:16704"/>
        <dbReference type="ChEBI" id="CHEBI:17568"/>
        <dbReference type="ChEBI" id="CHEBI:43474"/>
        <dbReference type="ChEBI" id="CHEBI:57720"/>
        <dbReference type="EC" id="2.4.2.2"/>
    </reaction>
</comment>
<sequence length="433" mass="46947">MNFLDIIQKKKENKVLSQSEIEFFIENYVKGEIPDYQVSAFLMAIYFNKLNLDETYYLTKAMIDSGETVDLSEVPGSKVDKHSTGGVGDTVTLVLGPLLASVGLVFAKMSGRGLGHTGGTLDKLEAIPGFDINIGGRDFIEILKKSNIAVIGQTENIVPADKLLYALRDATATVDNVSLIASSILSKKIALGTDALVLDVKVGNGAFMKDLPSAVELSKLMVELGKKSGRNTKAIITSMEEPLGDAIGNSLEVIEAINILKGKKEGHLKDIALRIGAKLMLMEGISSSEEEAIKVLEGKISDGSAALKFKEMVELQGGDKTYIDDTDKFKKSSIIKEIYAEDSGYVKSIEAIEIGIASRDLGAGRHKKGDILDLSAGIYLHKKIGDLVEKGDKLATIYTEKENEVEGAIQRIKAAYAFSDKKEDYKLVLEEID</sequence>
<evidence type="ECO:0000313" key="12">
    <source>
        <dbReference type="EMBL" id="KXA30777.1"/>
    </source>
</evidence>
<dbReference type="GO" id="GO:0009032">
    <property type="term" value="F:thymidine phosphorylase activity"/>
    <property type="evidence" value="ECO:0007669"/>
    <property type="project" value="TreeGrafter"/>
</dbReference>
<dbReference type="GO" id="GO:0004645">
    <property type="term" value="F:1,4-alpha-oligoglucan phosphorylase activity"/>
    <property type="evidence" value="ECO:0007669"/>
    <property type="project" value="InterPro"/>
</dbReference>
<dbReference type="PANTHER" id="PTHR10515:SF0">
    <property type="entry name" value="THYMIDINE PHOSPHORYLASE"/>
    <property type="match status" value="1"/>
</dbReference>
<dbReference type="InterPro" id="IPR018090">
    <property type="entry name" value="Pyrmidine_PPas_bac/euk"/>
</dbReference>
<organism evidence="12">
    <name type="scientific">Peptoniphilus harei</name>
    <dbReference type="NCBI Taxonomy" id="54005"/>
    <lineage>
        <taxon>Bacteria</taxon>
        <taxon>Bacillati</taxon>
        <taxon>Bacillota</taxon>
        <taxon>Tissierellia</taxon>
        <taxon>Tissierellales</taxon>
        <taxon>Peptoniphilaceae</taxon>
        <taxon>Peptoniphilus</taxon>
    </lineage>
</organism>
<evidence type="ECO:0000256" key="2">
    <source>
        <dbReference type="ARBA" id="ARBA00003877"/>
    </source>
</evidence>
<dbReference type="SUPFAM" id="SSF54680">
    <property type="entry name" value="Pyrimidine nucleoside phosphorylase C-terminal domain"/>
    <property type="match status" value="1"/>
</dbReference>
<evidence type="ECO:0000256" key="3">
    <source>
        <dbReference type="ARBA" id="ARBA00006915"/>
    </source>
</evidence>
<dbReference type="Gene3D" id="3.40.1030.10">
    <property type="entry name" value="Nucleoside phosphorylase/phosphoribosyltransferase catalytic domain"/>
    <property type="match status" value="1"/>
</dbReference>
<comment type="function">
    <text evidence="2">Catalyzes phosphorolysis of the pyrimidine nucleosides uridine, thymidine and 2'-deoxyuridine with the formation of the corresponding pyrimidine base and ribose-1-phosphate.</text>
</comment>
<proteinExistence type="inferred from homology"/>
<dbReference type="NCBIfam" id="NF004490">
    <property type="entry name" value="PRK05820.1"/>
    <property type="match status" value="1"/>
</dbReference>
<dbReference type="InterPro" id="IPR013102">
    <property type="entry name" value="PYNP_C"/>
</dbReference>
<dbReference type="SUPFAM" id="SSF52418">
    <property type="entry name" value="Nucleoside phosphorylase/phosphoribosyltransferase catalytic domain"/>
    <property type="match status" value="1"/>
</dbReference>
<comment type="caution">
    <text evidence="12">The sequence shown here is derived from an EMBL/GenBank/DDBJ whole genome shotgun (WGS) entry which is preliminary data.</text>
</comment>
<dbReference type="Pfam" id="PF00591">
    <property type="entry name" value="Glycos_transf_3"/>
    <property type="match status" value="1"/>
</dbReference>
<dbReference type="InterPro" id="IPR035902">
    <property type="entry name" value="Nuc_phospho_transferase"/>
</dbReference>
<feature type="domain" description="Pyrimidine nucleoside phosphorylase C-terminal" evidence="11">
    <location>
        <begin position="345"/>
        <end position="419"/>
    </location>
</feature>
<dbReference type="SUPFAM" id="SSF47648">
    <property type="entry name" value="Nucleoside phosphorylase/phosphoribosyltransferase N-terminal domain"/>
    <property type="match status" value="1"/>
</dbReference>
<evidence type="ECO:0000256" key="6">
    <source>
        <dbReference type="ARBA" id="ARBA00014680"/>
    </source>
</evidence>
<dbReference type="Gene3D" id="3.90.1170.30">
    <property type="entry name" value="Pyrimidine nucleoside phosphorylase-like, C-terminal domain"/>
    <property type="match status" value="1"/>
</dbReference>
<dbReference type="EC" id="2.4.2.2" evidence="5"/>
<dbReference type="NCBIfam" id="TIGR02644">
    <property type="entry name" value="Y_phosphoryl"/>
    <property type="match status" value="1"/>
</dbReference>
<dbReference type="SMART" id="SM00941">
    <property type="entry name" value="PYNP_C"/>
    <property type="match status" value="1"/>
</dbReference>
<gene>
    <name evidence="12" type="ORF">HMPREF3229_00785</name>
</gene>
<comment type="similarity">
    <text evidence="3">Belongs to the thymidine/pyrimidine-nucleoside phosphorylase family.</text>
</comment>
<dbReference type="FunFam" id="3.40.1030.10:FF:000003">
    <property type="entry name" value="Pyrimidine-nucleoside phosphorylase"/>
    <property type="match status" value="1"/>
</dbReference>
<keyword evidence="8" id="KW-0808">Transferase</keyword>
<dbReference type="PIRSF" id="PIRSF000478">
    <property type="entry name" value="TP_PyNP"/>
    <property type="match status" value="1"/>
</dbReference>
<evidence type="ECO:0000313" key="13">
    <source>
        <dbReference type="Proteomes" id="UP000070174"/>
    </source>
</evidence>
<dbReference type="InterPro" id="IPR000312">
    <property type="entry name" value="Glycosyl_Trfase_fam3"/>
</dbReference>
<evidence type="ECO:0000256" key="10">
    <source>
        <dbReference type="ARBA" id="ARBA00048525"/>
    </source>
</evidence>
<dbReference type="InterPro" id="IPR017872">
    <property type="entry name" value="Pyrmidine_PPase_CS"/>
</dbReference>
<dbReference type="PROSITE" id="PS00647">
    <property type="entry name" value="THYMID_PHOSPHORYLASE"/>
    <property type="match status" value="1"/>
</dbReference>
<evidence type="ECO:0000259" key="11">
    <source>
        <dbReference type="SMART" id="SM00941"/>
    </source>
</evidence>
<dbReference type="InterPro" id="IPR036566">
    <property type="entry name" value="PYNP-like_C_sf"/>
</dbReference>
<protein>
    <recommendedName>
        <fullName evidence="6">Pyrimidine-nucleoside phosphorylase</fullName>
        <ecNumber evidence="5">2.4.2.2</ecNumber>
    </recommendedName>
</protein>
<reference evidence="12 13" key="1">
    <citation type="submission" date="2016-01" db="EMBL/GenBank/DDBJ databases">
        <authorList>
            <person name="Oliw E.H."/>
        </authorList>
    </citation>
    <scope>NUCLEOTIDE SEQUENCE [LARGE SCALE GENOMIC DNA]</scope>
    <source>
        <strain evidence="12 13">CMW7756A</strain>
    </source>
</reference>
<evidence type="ECO:0000256" key="7">
    <source>
        <dbReference type="ARBA" id="ARBA00022676"/>
    </source>
</evidence>
<evidence type="ECO:0000256" key="4">
    <source>
        <dbReference type="ARBA" id="ARBA00011738"/>
    </source>
</evidence>
<keyword evidence="7" id="KW-0328">Glycosyltransferase</keyword>
<dbReference type="Gene3D" id="1.20.970.10">
    <property type="entry name" value="Transferase, Pyrimidine Nucleoside Phosphorylase, Chain C"/>
    <property type="match status" value="1"/>
</dbReference>
<dbReference type="EMBL" id="LRQE01000024">
    <property type="protein sequence ID" value="KXA30777.1"/>
    <property type="molecule type" value="Genomic_DNA"/>
</dbReference>
<accession>A0A133PQ58</accession>
<dbReference type="GO" id="GO:0005829">
    <property type="term" value="C:cytosol"/>
    <property type="evidence" value="ECO:0007669"/>
    <property type="project" value="TreeGrafter"/>
</dbReference>
<evidence type="ECO:0000256" key="9">
    <source>
        <dbReference type="ARBA" id="ARBA00048453"/>
    </source>
</evidence>
<dbReference type="PANTHER" id="PTHR10515">
    <property type="entry name" value="THYMIDINE PHOSPHORYLASE"/>
    <property type="match status" value="1"/>
</dbReference>
<dbReference type="AlphaFoldDB" id="A0A133PQ58"/>
<dbReference type="RefSeq" id="WP_060799983.1">
    <property type="nucleotide sequence ID" value="NZ_KQ957097.1"/>
</dbReference>
<dbReference type="GO" id="GO:0006206">
    <property type="term" value="P:pyrimidine nucleobase metabolic process"/>
    <property type="evidence" value="ECO:0007669"/>
    <property type="project" value="InterPro"/>
</dbReference>
<evidence type="ECO:0000256" key="1">
    <source>
        <dbReference type="ARBA" id="ARBA00001066"/>
    </source>
</evidence>